<evidence type="ECO:0000256" key="8">
    <source>
        <dbReference type="ARBA" id="ARBA00048668"/>
    </source>
</evidence>
<dbReference type="NCBIfam" id="TIGR01513">
    <property type="entry name" value="NAPRTase_put"/>
    <property type="match status" value="1"/>
</dbReference>
<proteinExistence type="inferred from homology"/>
<evidence type="ECO:0000259" key="10">
    <source>
        <dbReference type="Pfam" id="PF04095"/>
    </source>
</evidence>
<dbReference type="Proteomes" id="UP000215181">
    <property type="component" value="Unassembled WGS sequence"/>
</dbReference>
<evidence type="ECO:0000256" key="2">
    <source>
        <dbReference type="ARBA" id="ARBA00010897"/>
    </source>
</evidence>
<dbReference type="PANTHER" id="PTHR11098">
    <property type="entry name" value="NICOTINATE PHOSPHORIBOSYLTRANSFERASE"/>
    <property type="match status" value="1"/>
</dbReference>
<dbReference type="GO" id="GO:0004516">
    <property type="term" value="F:nicotinate phosphoribosyltransferase activity"/>
    <property type="evidence" value="ECO:0007669"/>
    <property type="project" value="UniProtKB-UniRule"/>
</dbReference>
<dbReference type="InterPro" id="IPR036068">
    <property type="entry name" value="Nicotinate_pribotase-like_C"/>
</dbReference>
<dbReference type="Pfam" id="PF17956">
    <property type="entry name" value="NAPRTase_C"/>
    <property type="match status" value="1"/>
</dbReference>
<dbReference type="Gene3D" id="3.20.20.70">
    <property type="entry name" value="Aldolase class I"/>
    <property type="match status" value="1"/>
</dbReference>
<dbReference type="InterPro" id="IPR041619">
    <property type="entry name" value="NAPRTase_C"/>
</dbReference>
<evidence type="ECO:0000256" key="3">
    <source>
        <dbReference type="ARBA" id="ARBA00013236"/>
    </source>
</evidence>
<organism evidence="13 14">
    <name type="scientific">Thauera propionica</name>
    <dbReference type="NCBI Taxonomy" id="2019431"/>
    <lineage>
        <taxon>Bacteria</taxon>
        <taxon>Pseudomonadati</taxon>
        <taxon>Pseudomonadota</taxon>
        <taxon>Betaproteobacteria</taxon>
        <taxon>Rhodocyclales</taxon>
        <taxon>Zoogloeaceae</taxon>
        <taxon>Thauera</taxon>
    </lineage>
</organism>
<dbReference type="Gene3D" id="3.20.140.10">
    <property type="entry name" value="nicotinate phosphoribosyltransferase"/>
    <property type="match status" value="1"/>
</dbReference>
<name>A0A235EUV1_9RHOO</name>
<comment type="pathway">
    <text evidence="1 9">Cofactor biosynthesis; NAD(+) biosynthesis; nicotinate D-ribonucleotide from nicotinate: step 1/1.</text>
</comment>
<keyword evidence="13" id="KW-0328">Glycosyltransferase</keyword>
<dbReference type="EMBL" id="NOIH01000026">
    <property type="protein sequence ID" value="OYD52826.1"/>
    <property type="molecule type" value="Genomic_DNA"/>
</dbReference>
<dbReference type="InterPro" id="IPR040727">
    <property type="entry name" value="NAPRTase_N"/>
</dbReference>
<comment type="function">
    <text evidence="9">Catalyzes the first step in the biosynthesis of NAD from nicotinic acid, the ATP-dependent synthesis of beta-nicotinate D-ribonucleotide from nicotinate and 5-phospho-D-ribose 1-phosphate.</text>
</comment>
<dbReference type="CDD" id="cd01570">
    <property type="entry name" value="NAPRTase_A"/>
    <property type="match status" value="1"/>
</dbReference>
<dbReference type="OrthoDB" id="9771406at2"/>
<evidence type="ECO:0000259" key="12">
    <source>
        <dbReference type="Pfam" id="PF17956"/>
    </source>
</evidence>
<evidence type="ECO:0000256" key="1">
    <source>
        <dbReference type="ARBA" id="ARBA00004952"/>
    </source>
</evidence>
<accession>A0A235EUV1</accession>
<evidence type="ECO:0000256" key="7">
    <source>
        <dbReference type="ARBA" id="ARBA00022679"/>
    </source>
</evidence>
<feature type="domain" description="Nicotinate phosphoribosyltransferase N-terminal" evidence="11">
    <location>
        <begin position="6"/>
        <end position="128"/>
    </location>
</feature>
<dbReference type="PANTHER" id="PTHR11098:SF1">
    <property type="entry name" value="NICOTINATE PHOSPHORIBOSYLTRANSFERASE"/>
    <property type="match status" value="1"/>
</dbReference>
<dbReference type="SUPFAM" id="SSF51690">
    <property type="entry name" value="Nicotinate/Quinolinate PRTase C-terminal domain-like"/>
    <property type="match status" value="1"/>
</dbReference>
<feature type="domain" description="Nicotinate/nicotinamide phosphoribosyltransferase" evidence="10">
    <location>
        <begin position="150"/>
        <end position="329"/>
    </location>
</feature>
<evidence type="ECO:0000259" key="11">
    <source>
        <dbReference type="Pfam" id="PF17767"/>
    </source>
</evidence>
<evidence type="ECO:0000313" key="13">
    <source>
        <dbReference type="EMBL" id="OYD52826.1"/>
    </source>
</evidence>
<dbReference type="NCBIfam" id="NF009131">
    <property type="entry name" value="PRK12484.1"/>
    <property type="match status" value="1"/>
</dbReference>
<evidence type="ECO:0000313" key="14">
    <source>
        <dbReference type="Proteomes" id="UP000215181"/>
    </source>
</evidence>
<keyword evidence="7 9" id="KW-0808">Transferase</keyword>
<dbReference type="Pfam" id="PF04095">
    <property type="entry name" value="NAPRTase"/>
    <property type="match status" value="1"/>
</dbReference>
<dbReference type="GO" id="GO:0034355">
    <property type="term" value="P:NAD+ biosynthetic process via the salvage pathway"/>
    <property type="evidence" value="ECO:0007669"/>
    <property type="project" value="TreeGrafter"/>
</dbReference>
<dbReference type="PIRSF" id="PIRSF000484">
    <property type="entry name" value="NAPRT"/>
    <property type="match status" value="1"/>
</dbReference>
<dbReference type="InterPro" id="IPR041525">
    <property type="entry name" value="N/Namide_PRibTrfase"/>
</dbReference>
<dbReference type="InterPro" id="IPR013785">
    <property type="entry name" value="Aldolase_TIM"/>
</dbReference>
<feature type="domain" description="Nicotinate phosphoribosyltransferase C-terminal" evidence="12">
    <location>
        <begin position="376"/>
        <end position="438"/>
    </location>
</feature>
<keyword evidence="5 9" id="KW-0436">Ligase</keyword>
<evidence type="ECO:0000256" key="9">
    <source>
        <dbReference type="RuleBase" id="RU365100"/>
    </source>
</evidence>
<dbReference type="Pfam" id="PF17767">
    <property type="entry name" value="NAPRTase_N"/>
    <property type="match status" value="1"/>
</dbReference>
<dbReference type="GO" id="GO:0016757">
    <property type="term" value="F:glycosyltransferase activity"/>
    <property type="evidence" value="ECO:0007669"/>
    <property type="project" value="UniProtKB-KW"/>
</dbReference>
<dbReference type="SUPFAM" id="SSF54675">
    <property type="entry name" value="Nicotinate/Quinolinate PRTase N-terminal domain-like"/>
    <property type="match status" value="1"/>
</dbReference>
<dbReference type="GO" id="GO:0005829">
    <property type="term" value="C:cytosol"/>
    <property type="evidence" value="ECO:0007669"/>
    <property type="project" value="TreeGrafter"/>
</dbReference>
<gene>
    <name evidence="13" type="ORF">CGK74_15885</name>
</gene>
<reference evidence="13 14" key="1">
    <citation type="submission" date="2017-07" db="EMBL/GenBank/DDBJ databases">
        <title>Thauera sp. KNDSS-Mac4 genome sequence and assembly.</title>
        <authorList>
            <person name="Mayilraj S."/>
        </authorList>
    </citation>
    <scope>NUCLEOTIDE SEQUENCE [LARGE SCALE GENOMIC DNA]</scope>
    <source>
        <strain evidence="13 14">KNDSS-Mac4</strain>
    </source>
</reference>
<evidence type="ECO:0000256" key="5">
    <source>
        <dbReference type="ARBA" id="ARBA00022598"/>
    </source>
</evidence>
<dbReference type="EC" id="6.3.4.21" evidence="3 9"/>
<keyword evidence="4" id="KW-0597">Phosphoprotein</keyword>
<evidence type="ECO:0000256" key="6">
    <source>
        <dbReference type="ARBA" id="ARBA00022642"/>
    </source>
</evidence>
<dbReference type="UniPathway" id="UPA00253">
    <property type="reaction ID" value="UER00457"/>
</dbReference>
<keyword evidence="6 9" id="KW-0662">Pyridine nucleotide biosynthesis</keyword>
<dbReference type="NCBIfam" id="NF006696">
    <property type="entry name" value="PRK09243.1-3"/>
    <property type="match status" value="1"/>
</dbReference>
<comment type="caution">
    <text evidence="13">The sequence shown here is derived from an EMBL/GenBank/DDBJ whole genome shotgun (WGS) entry which is preliminary data.</text>
</comment>
<dbReference type="InterPro" id="IPR007229">
    <property type="entry name" value="Nic_PRibTrfase-Fam"/>
</dbReference>
<dbReference type="RefSeq" id="WP_094269399.1">
    <property type="nucleotide sequence ID" value="NZ_NOIH01000026.1"/>
</dbReference>
<comment type="catalytic activity">
    <reaction evidence="8 9">
        <text>5-phospho-alpha-D-ribose 1-diphosphate + nicotinate + ATP + H2O = nicotinate beta-D-ribonucleotide + ADP + phosphate + diphosphate</text>
        <dbReference type="Rhea" id="RHEA:36163"/>
        <dbReference type="ChEBI" id="CHEBI:15377"/>
        <dbReference type="ChEBI" id="CHEBI:30616"/>
        <dbReference type="ChEBI" id="CHEBI:32544"/>
        <dbReference type="ChEBI" id="CHEBI:33019"/>
        <dbReference type="ChEBI" id="CHEBI:43474"/>
        <dbReference type="ChEBI" id="CHEBI:57502"/>
        <dbReference type="ChEBI" id="CHEBI:58017"/>
        <dbReference type="ChEBI" id="CHEBI:456216"/>
        <dbReference type="EC" id="6.3.4.21"/>
    </reaction>
</comment>
<protein>
    <recommendedName>
        <fullName evidence="3 9">Nicotinate phosphoribosyltransferase</fullName>
        <ecNumber evidence="3 9">6.3.4.21</ecNumber>
    </recommendedName>
</protein>
<evidence type="ECO:0000256" key="4">
    <source>
        <dbReference type="ARBA" id="ARBA00022553"/>
    </source>
</evidence>
<comment type="similarity">
    <text evidence="2 9">Belongs to the NAPRTase family.</text>
</comment>
<comment type="PTM">
    <text evidence="9">Transiently phosphorylated on a His residue during the reaction cycle. Phosphorylation strongly increases the affinity for substrates and increases the rate of nicotinate D-ribonucleotide production. Dephosphorylation regenerates the low-affinity form of the enzyme, leading to product release.</text>
</comment>
<sequence length="447" mass="48943">MNHEALLTDLYELTMLQAYFDEGMQDRAVFELFVRRLPEARNFLLVAGIEQALDYLECLRFTPDELGWLADSGRFSSAFLQSLRDFRFSGDVWAMREGTPCFANEPILRVEAPIGEAQFVESRLINLIHFSTMVASKAARCVLAAQGRLLVDFGLRRAHGGEAGLLAARASHLAGFAGTATVIAGQRFGIPLFGTMAHSYIEAHAREADAFARFAASQPGNVTLLIDTYDTELAAHRVVELAPALKARGVRLAAVRLDSGDLAAHARAVRAILDDGGLTDVRLFASGNLDEYRIAALLAAGAPIDGFGVGTMLTTSGDAPSLDMVYKLQRYAGVPRRKRSEGKATWPDAKQVWRQRDAHGTPREDEITLADEIRSPSESTSLLAPVMRSGRRVAPRESLDALRQHAADKLMHLPPALRALDPPAQPYPVTISPRLRALAEELDREPH</sequence>
<dbReference type="AlphaFoldDB" id="A0A235EUV1"/>
<dbReference type="InterPro" id="IPR006405">
    <property type="entry name" value="Nic_PRibTrfase_pncB"/>
</dbReference>
<keyword evidence="14" id="KW-1185">Reference proteome</keyword>